<evidence type="ECO:0000256" key="5">
    <source>
        <dbReference type="ARBA" id="ARBA00022598"/>
    </source>
</evidence>
<dbReference type="GO" id="GO:0046872">
    <property type="term" value="F:metal ion binding"/>
    <property type="evidence" value="ECO:0007669"/>
    <property type="project" value="UniProtKB-KW"/>
</dbReference>
<dbReference type="Proteomes" id="UP000184088">
    <property type="component" value="Unassembled WGS sequence"/>
</dbReference>
<feature type="binding site" evidence="16">
    <location>
        <position position="832"/>
    </location>
    <ligand>
        <name>Mg(2+)</name>
        <dbReference type="ChEBI" id="CHEBI:18420"/>
        <label>4</label>
    </ligand>
</feature>
<feature type="binding site" evidence="16">
    <location>
        <position position="208"/>
    </location>
    <ligand>
        <name>ATP</name>
        <dbReference type="ChEBI" id="CHEBI:30616"/>
        <label>1</label>
    </ligand>
</feature>
<feature type="binding site" evidence="16">
    <location>
        <position position="832"/>
    </location>
    <ligand>
        <name>ATP</name>
        <dbReference type="ChEBI" id="CHEBI:30616"/>
        <label>2</label>
    </ligand>
</feature>
<comment type="similarity">
    <text evidence="3 16">Belongs to the CarB family.</text>
</comment>
<feature type="binding site" evidence="16">
    <location>
        <position position="298"/>
    </location>
    <ligand>
        <name>Mn(2+)</name>
        <dbReference type="ChEBI" id="CHEBI:29035"/>
        <label>2</label>
    </ligand>
</feature>
<feature type="binding site" evidence="16">
    <location>
        <position position="832"/>
    </location>
    <ligand>
        <name>Mg(2+)</name>
        <dbReference type="ChEBI" id="CHEBI:18420"/>
        <label>3</label>
    </ligand>
</feature>
<keyword evidence="20" id="KW-1185">Reference proteome</keyword>
<comment type="catalytic activity">
    <reaction evidence="14 16">
        <text>hydrogencarbonate + NH4(+) + 2 ATP = carbamoyl phosphate + 2 ADP + phosphate + 2 H(+)</text>
        <dbReference type="Rhea" id="RHEA:18029"/>
        <dbReference type="ChEBI" id="CHEBI:15378"/>
        <dbReference type="ChEBI" id="CHEBI:17544"/>
        <dbReference type="ChEBI" id="CHEBI:28938"/>
        <dbReference type="ChEBI" id="CHEBI:30616"/>
        <dbReference type="ChEBI" id="CHEBI:43474"/>
        <dbReference type="ChEBI" id="CHEBI:58228"/>
        <dbReference type="ChEBI" id="CHEBI:456216"/>
        <dbReference type="EC" id="6.3.4.16"/>
    </reaction>
</comment>
<comment type="pathway">
    <text evidence="2 16">Amino-acid biosynthesis; L-arginine biosynthesis; carbamoyl phosphate from bicarbonate: step 1/1.</text>
</comment>
<keyword evidence="4 16" id="KW-0055">Arginine biosynthesis</keyword>
<dbReference type="PROSITE" id="PS00866">
    <property type="entry name" value="CPSASE_1"/>
    <property type="match status" value="1"/>
</dbReference>
<dbReference type="SUPFAM" id="SSF48108">
    <property type="entry name" value="Carbamoyl phosphate synthetase, large subunit connection domain"/>
    <property type="match status" value="1"/>
</dbReference>
<feature type="binding site" evidence="16">
    <location>
        <position position="777"/>
    </location>
    <ligand>
        <name>ATP</name>
        <dbReference type="ChEBI" id="CHEBI:30616"/>
        <label>2</label>
    </ligand>
</feature>
<gene>
    <name evidence="16" type="primary">carB</name>
    <name evidence="19" type="ORF">SAMN02746089_02630</name>
</gene>
<feature type="binding site" evidence="16">
    <location>
        <position position="284"/>
    </location>
    <ligand>
        <name>Mg(2+)</name>
        <dbReference type="ChEBI" id="CHEBI:18420"/>
        <label>1</label>
    </ligand>
</feature>
<comment type="cofactor">
    <cofactor evidence="1">
        <name>Mn(2+)</name>
        <dbReference type="ChEBI" id="CHEBI:29035"/>
    </cofactor>
</comment>
<evidence type="ECO:0000256" key="15">
    <source>
        <dbReference type="ARBA" id="ARBA00048816"/>
    </source>
</evidence>
<evidence type="ECO:0000256" key="12">
    <source>
        <dbReference type="ARBA" id="ARBA00022975"/>
    </source>
</evidence>
<dbReference type="AlphaFoldDB" id="A0A1M5EVM2"/>
<dbReference type="GO" id="GO:0005737">
    <property type="term" value="C:cytoplasm"/>
    <property type="evidence" value="ECO:0007669"/>
    <property type="project" value="TreeGrafter"/>
</dbReference>
<feature type="binding site" evidence="16">
    <location>
        <position position="243"/>
    </location>
    <ligand>
        <name>ATP</name>
        <dbReference type="ChEBI" id="CHEBI:30616"/>
        <label>1</label>
    </ligand>
</feature>
<dbReference type="SMART" id="SM00851">
    <property type="entry name" value="MGS"/>
    <property type="match status" value="1"/>
</dbReference>
<evidence type="ECO:0000256" key="6">
    <source>
        <dbReference type="ARBA" id="ARBA00022605"/>
    </source>
</evidence>
<feature type="binding site" evidence="16">
    <location>
        <position position="820"/>
    </location>
    <ligand>
        <name>Mg(2+)</name>
        <dbReference type="ChEBI" id="CHEBI:18420"/>
        <label>3</label>
    </ligand>
</feature>
<feature type="binding site" evidence="16">
    <location>
        <position position="834"/>
    </location>
    <ligand>
        <name>Mg(2+)</name>
        <dbReference type="ChEBI" id="CHEBI:18420"/>
        <label>4</label>
    </ligand>
</feature>
<evidence type="ECO:0000256" key="8">
    <source>
        <dbReference type="ARBA" id="ARBA00022737"/>
    </source>
</evidence>
<dbReference type="OrthoDB" id="9804197at2"/>
<feature type="binding site" evidence="16">
    <location>
        <position position="707"/>
    </location>
    <ligand>
        <name>ATP</name>
        <dbReference type="ChEBI" id="CHEBI:30616"/>
        <label>2</label>
    </ligand>
</feature>
<feature type="binding site" evidence="16">
    <location>
        <position position="210"/>
    </location>
    <ligand>
        <name>ATP</name>
        <dbReference type="ChEBI" id="CHEBI:30616"/>
        <label>1</label>
    </ligand>
</feature>
<feature type="domain" description="ATP-grasp" evidence="17">
    <location>
        <begin position="671"/>
        <end position="861"/>
    </location>
</feature>
<keyword evidence="6 16" id="KW-0028">Amino-acid biosynthesis</keyword>
<evidence type="ECO:0000313" key="19">
    <source>
        <dbReference type="EMBL" id="SHF83280.1"/>
    </source>
</evidence>
<comment type="caution">
    <text evidence="16">Lacks conserved residue(s) required for the propagation of feature annotation.</text>
</comment>
<dbReference type="SUPFAM" id="SSF56059">
    <property type="entry name" value="Glutathione synthetase ATP-binding domain-like"/>
    <property type="match status" value="2"/>
</dbReference>
<feature type="binding site" evidence="16">
    <location>
        <position position="748"/>
    </location>
    <ligand>
        <name>ATP</name>
        <dbReference type="ChEBI" id="CHEBI:30616"/>
        <label>2</label>
    </ligand>
</feature>
<dbReference type="FunFam" id="3.40.50.20:FF:000001">
    <property type="entry name" value="Carbamoyl-phosphate synthase large chain"/>
    <property type="match status" value="1"/>
</dbReference>
<feature type="region of interest" description="Carbamoyl phosphate synthetic domain" evidence="16">
    <location>
        <begin position="547"/>
        <end position="929"/>
    </location>
</feature>
<dbReference type="PRINTS" id="PR00098">
    <property type="entry name" value="CPSASE"/>
</dbReference>
<dbReference type="Gene3D" id="3.40.50.1380">
    <property type="entry name" value="Methylglyoxal synthase-like domain"/>
    <property type="match status" value="1"/>
</dbReference>
<evidence type="ECO:0000256" key="3">
    <source>
        <dbReference type="ARBA" id="ARBA00009799"/>
    </source>
</evidence>
<feature type="binding site" evidence="16">
    <location>
        <position position="298"/>
    </location>
    <ligand>
        <name>Mg(2+)</name>
        <dbReference type="ChEBI" id="CHEBI:18420"/>
        <label>1</label>
    </ligand>
</feature>
<dbReference type="InterPro" id="IPR016185">
    <property type="entry name" value="PreATP-grasp_dom_sf"/>
</dbReference>
<dbReference type="Gene3D" id="1.10.1030.10">
    <property type="entry name" value="Carbamoyl-phosphate synthetase, large subunit oligomerisation domain"/>
    <property type="match status" value="1"/>
</dbReference>
<feature type="binding site" evidence="16">
    <location>
        <position position="832"/>
    </location>
    <ligand>
        <name>Mn(2+)</name>
        <dbReference type="ChEBI" id="CHEBI:29035"/>
        <label>4</label>
    </ligand>
</feature>
<dbReference type="InterPro" id="IPR005480">
    <property type="entry name" value="CPSase_lsu_oligo"/>
</dbReference>
<dbReference type="InterPro" id="IPR013815">
    <property type="entry name" value="ATP_grasp_subdomain_1"/>
</dbReference>
<dbReference type="RefSeq" id="WP_073346346.1">
    <property type="nucleotide sequence ID" value="NZ_FQVH01000050.1"/>
</dbReference>
<dbReference type="UniPathway" id="UPA00070">
    <property type="reaction ID" value="UER00115"/>
</dbReference>
<evidence type="ECO:0000313" key="20">
    <source>
        <dbReference type="Proteomes" id="UP000184088"/>
    </source>
</evidence>
<dbReference type="Pfam" id="PF02786">
    <property type="entry name" value="CPSase_L_D2"/>
    <property type="match status" value="2"/>
</dbReference>
<dbReference type="SUPFAM" id="SSF52335">
    <property type="entry name" value="Methylglyoxal synthase-like"/>
    <property type="match status" value="1"/>
</dbReference>
<dbReference type="SUPFAM" id="SSF52440">
    <property type="entry name" value="PreATP-grasp domain"/>
    <property type="match status" value="2"/>
</dbReference>
<sequence>MPIKDGINKVLVIGSGPIVIGQAAEFDYSGTQACKALREEGIKVVLVNNNPATIMTDENIADSVYIEPLDVDTMSKIIEKERPDGILPTLGGQTGLNLAVELKEAGVLDRFGVKLLGTSIESIKKAEDRQMFNDLMNELGEPIAPGRIVRSLEEALEFSHEVGYPLIIRPAYTLGGTGGGIAYTEEEFIEIVSVGLKLSMVHEVLIEKSLYGWKEIEYEVMRDSNDNCITICNMENLDPIGVHTGDSIVVAPSQTLSDMEYQMLRSASLKIIRALKIEGGCNIQFALNPKSFEYCVIEVNPRVSRSSALASKATGYPIARMAAKIAVGLTLDEITNPVTGKTTACFEPALDYVVTKIPRWPFDKFYTADRTIGTQMKATGEVMAIDRTFEASLQKAIRSLEIKAYGLKLKDSGNWSDDEIYYKLSYPNDMRIFYIAEALRRGWTIERIHDITRIDIWFLDKIQNIVNYEAVLADKWNDEAVLKKAKEMGFSDRMIAELAGVSESDIRSKRIEHGIVPVYKTVDTCAAEFESVTPYYYSTYEQDDDVAVRKEPCVLVIGSGPIRIGQGIEFDYCSVHAVWALKEAGVRAIIVNNNPETVSTDFDTADELYFEPLTFEDVMNIVDKEKPMGVLVQFGGQTAINLAKELAKEGVTILGTQQKYIDIAEDREKFAEFLKSLNIPQSAGDYATSVESALDVAKRLGYPLLVRPSYVIGGQSMEVVSGEKELISYVENAMRISPGLPILIDRYIDGKEVEIDAISDGENTLIAGIMEHVERAGVHSGDSFAVYPARTLTVDEKSLIVEYTKKISKALHVKGLINIQYVVKGGRVYVIEVNPRASRTVPILSKVTGVPMVNIAVNVALGRTLKEMGYPDGLWPEPDYYVIKAPVFSHQKLSGADLVMGPEMKSTGEALGIDVNFAAALYKAFKGAKMDFPVNKKIFVSISDNCKKEAVSLVARLVSMGYNIFASKDTHKALQKSGIVSQCFDIKEGDGLKKVIDMIREGSIDFIINIPTKGKDAKTSGFKLRRASLQYGVPCMTSLDTASAYCYVLQEMQKGLDVNYYSMSEYSNIRQMGTRKEA</sequence>
<dbReference type="EC" id="6.3.5.5" evidence="16"/>
<dbReference type="FunFam" id="3.40.50.20:FF:000002">
    <property type="entry name" value="Carbamoyl-phosphate synthase large chain"/>
    <property type="match status" value="1"/>
</dbReference>
<feature type="binding site" evidence="16">
    <location>
        <position position="779"/>
    </location>
    <ligand>
        <name>ATP</name>
        <dbReference type="ChEBI" id="CHEBI:30616"/>
        <label>2</label>
    </ligand>
</feature>
<feature type="binding site" evidence="16">
    <location>
        <position position="300"/>
    </location>
    <ligand>
        <name>Mg(2+)</name>
        <dbReference type="ChEBI" id="CHEBI:18420"/>
        <label>2</label>
    </ligand>
</feature>
<keyword evidence="12 16" id="KW-0665">Pyrimidine biosynthesis</keyword>
<dbReference type="InterPro" id="IPR011761">
    <property type="entry name" value="ATP-grasp"/>
</dbReference>
<keyword evidence="13" id="KW-0464">Manganese</keyword>
<dbReference type="InterPro" id="IPR036897">
    <property type="entry name" value="CarbamoylP_synth_lsu_oligo_sf"/>
</dbReference>
<evidence type="ECO:0000256" key="4">
    <source>
        <dbReference type="ARBA" id="ARBA00022571"/>
    </source>
</evidence>
<dbReference type="PROSITE" id="PS50975">
    <property type="entry name" value="ATP_GRASP"/>
    <property type="match status" value="2"/>
</dbReference>
<dbReference type="FunFam" id="3.30.470.20:FF:000001">
    <property type="entry name" value="Carbamoyl-phosphate synthase large chain"/>
    <property type="match status" value="1"/>
</dbReference>
<feature type="binding site" evidence="16">
    <location>
        <position position="752"/>
    </location>
    <ligand>
        <name>ATP</name>
        <dbReference type="ChEBI" id="CHEBI:30616"/>
        <label>2</label>
    </ligand>
</feature>
<feature type="binding site" evidence="16">
    <location>
        <position position="820"/>
    </location>
    <ligand>
        <name>ATP</name>
        <dbReference type="ChEBI" id="CHEBI:30616"/>
        <label>2</label>
    </ligand>
</feature>
<organism evidence="19 20">
    <name type="scientific">Caldanaerobius fijiensis DSM 17918</name>
    <dbReference type="NCBI Taxonomy" id="1121256"/>
    <lineage>
        <taxon>Bacteria</taxon>
        <taxon>Bacillati</taxon>
        <taxon>Bacillota</taxon>
        <taxon>Clostridia</taxon>
        <taxon>Thermoanaerobacterales</taxon>
        <taxon>Thermoanaerobacteraceae</taxon>
        <taxon>Caldanaerobius</taxon>
    </lineage>
</organism>
<dbReference type="GO" id="GO:0005524">
    <property type="term" value="F:ATP binding"/>
    <property type="evidence" value="ECO:0007669"/>
    <property type="project" value="UniProtKB-UniRule"/>
</dbReference>
<dbReference type="InterPro" id="IPR005483">
    <property type="entry name" value="CPSase_dom"/>
</dbReference>
<comment type="cofactor">
    <cofactor evidence="16">
        <name>Mg(2+)</name>
        <dbReference type="ChEBI" id="CHEBI:18420"/>
    </cofactor>
    <cofactor evidence="16">
        <name>Mn(2+)</name>
        <dbReference type="ChEBI" id="CHEBI:29035"/>
    </cofactor>
    <text evidence="16">Binds 4 Mg(2+) or Mn(2+) ions per subunit.</text>
</comment>
<name>A0A1M5EVM2_9THEO</name>
<dbReference type="InterPro" id="IPR011607">
    <property type="entry name" value="MGS-like_dom"/>
</dbReference>
<dbReference type="FunFam" id="1.10.1030.10:FF:000002">
    <property type="entry name" value="Carbamoyl-phosphate synthase large chain"/>
    <property type="match status" value="1"/>
</dbReference>
<reference evidence="19 20" key="1">
    <citation type="submission" date="2016-11" db="EMBL/GenBank/DDBJ databases">
        <authorList>
            <person name="Jaros S."/>
            <person name="Januszkiewicz K."/>
            <person name="Wedrychowicz H."/>
        </authorList>
    </citation>
    <scope>NUCLEOTIDE SEQUENCE [LARGE SCALE GENOMIC DNA]</scope>
    <source>
        <strain evidence="19 20">DSM 17918</strain>
    </source>
</reference>
<dbReference type="GO" id="GO:0004088">
    <property type="term" value="F:carbamoyl-phosphate synthase (glutamine-hydrolyzing) activity"/>
    <property type="evidence" value="ECO:0007669"/>
    <property type="project" value="UniProtKB-UniRule"/>
</dbReference>
<dbReference type="UniPathway" id="UPA00068">
    <property type="reaction ID" value="UER00171"/>
</dbReference>
<feature type="binding site" evidence="16">
    <location>
        <position position="169"/>
    </location>
    <ligand>
        <name>ATP</name>
        <dbReference type="ChEBI" id="CHEBI:30616"/>
        <label>1</label>
    </ligand>
</feature>
<keyword evidence="10 16" id="KW-0067">ATP-binding</keyword>
<dbReference type="NCBIfam" id="TIGR01369">
    <property type="entry name" value="CPSaseII_lrg"/>
    <property type="match status" value="1"/>
</dbReference>
<dbReference type="Gene3D" id="3.30.470.20">
    <property type="entry name" value="ATP-grasp fold, B domain"/>
    <property type="match status" value="2"/>
</dbReference>
<dbReference type="STRING" id="1121256.SAMN02746089_02630"/>
<protein>
    <recommendedName>
        <fullName evidence="16">Carbamoyl phosphate synthase large chain</fullName>
        <ecNumber evidence="16">6.3.4.16</ecNumber>
        <ecNumber evidence="16">6.3.5.5</ecNumber>
    </recommendedName>
    <alternativeName>
        <fullName evidence="16">Carbamoyl phosphate synthetase ammonia chain</fullName>
    </alternativeName>
</protein>
<dbReference type="EMBL" id="FQVH01000050">
    <property type="protein sequence ID" value="SHF83280.1"/>
    <property type="molecule type" value="Genomic_DNA"/>
</dbReference>
<evidence type="ECO:0000256" key="7">
    <source>
        <dbReference type="ARBA" id="ARBA00022723"/>
    </source>
</evidence>
<feature type="region of interest" description="Allosteric domain" evidence="16">
    <location>
        <begin position="930"/>
        <end position="1078"/>
    </location>
</feature>
<feature type="binding site" evidence="16">
    <location>
        <position position="832"/>
    </location>
    <ligand>
        <name>Mn(2+)</name>
        <dbReference type="ChEBI" id="CHEBI:29035"/>
        <label>3</label>
    </ligand>
</feature>
<feature type="binding site" evidence="16">
    <location>
        <position position="284"/>
    </location>
    <ligand>
        <name>Mn(2+)</name>
        <dbReference type="ChEBI" id="CHEBI:29035"/>
        <label>1</label>
    </ligand>
</feature>
<feature type="binding site" evidence="16">
    <location>
        <position position="780"/>
    </location>
    <ligand>
        <name>ATP</name>
        <dbReference type="ChEBI" id="CHEBI:30616"/>
        <label>2</label>
    </ligand>
</feature>
<comment type="domain">
    <text evidence="16">The large subunit is composed of 2 ATP-grasp domains that are involved in binding the 2 ATP molecules needed for carbamoyl phosphate synthesis. The N-terminal ATP-grasp domain (referred to as the carboxyphosphate synthetic component) catalyzes the ATP-dependent phosphorylation of hydrogencarbonate to carboxyphosphate and the subsequent nucleophilic attack by ammonia to form a carbamate intermediate. The C-terminal ATP-grasp domain (referred to as the carbamoyl phosphate synthetic component) then catalyzes the phosphorylation of carbamate with the second ATP to form the end product carbamoyl phosphate. The reactive and unstable enzyme intermediates are sequentially channeled from one active site to the next through the interior of the protein over a distance of at least 96 A.</text>
</comment>
<comment type="catalytic activity">
    <reaction evidence="15 16">
        <text>hydrogencarbonate + L-glutamine + 2 ATP + H2O = carbamoyl phosphate + L-glutamate + 2 ADP + phosphate + 2 H(+)</text>
        <dbReference type="Rhea" id="RHEA:18633"/>
        <dbReference type="ChEBI" id="CHEBI:15377"/>
        <dbReference type="ChEBI" id="CHEBI:15378"/>
        <dbReference type="ChEBI" id="CHEBI:17544"/>
        <dbReference type="ChEBI" id="CHEBI:29985"/>
        <dbReference type="ChEBI" id="CHEBI:30616"/>
        <dbReference type="ChEBI" id="CHEBI:43474"/>
        <dbReference type="ChEBI" id="CHEBI:58228"/>
        <dbReference type="ChEBI" id="CHEBI:58359"/>
        <dbReference type="ChEBI" id="CHEBI:456216"/>
        <dbReference type="EC" id="6.3.5.5"/>
    </reaction>
</comment>
<dbReference type="HAMAP" id="MF_01210_B">
    <property type="entry name" value="CPSase_L_chain_B"/>
    <property type="match status" value="1"/>
</dbReference>
<evidence type="ECO:0000256" key="16">
    <source>
        <dbReference type="HAMAP-Rule" id="MF_01210"/>
    </source>
</evidence>
<comment type="function">
    <text evidence="16">Large subunit of the glutamine-dependent carbamoyl phosphate synthetase (CPSase). CPSase catalyzes the formation of carbamoyl phosphate from the ammonia moiety of glutamine, carbonate, and phosphate donated by ATP, constituting the first step of 2 biosynthetic pathways, one leading to arginine and/or urea and the other to pyrimidine nucleotides. The large subunit (synthetase) binds the substrates ammonia (free or transferred from glutamine from the small subunit), hydrogencarbonate and ATP and carries out an ATP-coupled ligase reaction, activating hydrogencarbonate by forming carboxy phosphate which reacts with ammonia to form carbamoyl phosphate.</text>
</comment>
<dbReference type="PANTHER" id="PTHR11405:SF53">
    <property type="entry name" value="CARBAMOYL-PHOSPHATE SYNTHASE [AMMONIA], MITOCHONDRIAL"/>
    <property type="match status" value="1"/>
</dbReference>
<feature type="binding site" evidence="16">
    <location>
        <position position="175"/>
    </location>
    <ligand>
        <name>ATP</name>
        <dbReference type="ChEBI" id="CHEBI:30616"/>
        <label>1</label>
    </ligand>
</feature>
<feature type="domain" description="ATP-grasp" evidence="17">
    <location>
        <begin position="133"/>
        <end position="327"/>
    </location>
</feature>
<dbReference type="Gene3D" id="3.30.1490.20">
    <property type="entry name" value="ATP-grasp fold, A domain"/>
    <property type="match status" value="1"/>
</dbReference>
<dbReference type="InterPro" id="IPR036914">
    <property type="entry name" value="MGS-like_dom_sf"/>
</dbReference>
<dbReference type="Pfam" id="PF02142">
    <property type="entry name" value="MGS"/>
    <property type="match status" value="1"/>
</dbReference>
<feature type="binding site" evidence="16">
    <location>
        <position position="241"/>
    </location>
    <ligand>
        <name>ATP</name>
        <dbReference type="ChEBI" id="CHEBI:30616"/>
        <label>1</label>
    </ligand>
</feature>
<evidence type="ECO:0000256" key="11">
    <source>
        <dbReference type="ARBA" id="ARBA00022842"/>
    </source>
</evidence>
<dbReference type="GO" id="GO:0044205">
    <property type="term" value="P:'de novo' UMP biosynthetic process"/>
    <property type="evidence" value="ECO:0007669"/>
    <property type="project" value="UniProtKB-UniRule"/>
</dbReference>
<feature type="binding site" evidence="16">
    <location>
        <position position="242"/>
    </location>
    <ligand>
        <name>ATP</name>
        <dbReference type="ChEBI" id="CHEBI:30616"/>
        <label>1</label>
    </ligand>
</feature>
<feature type="binding site" evidence="16">
    <location>
        <position position="176"/>
    </location>
    <ligand>
        <name>ATP</name>
        <dbReference type="ChEBI" id="CHEBI:30616"/>
        <label>1</label>
    </ligand>
</feature>
<feature type="binding site" evidence="16">
    <location>
        <position position="820"/>
    </location>
    <ligand>
        <name>Mn(2+)</name>
        <dbReference type="ChEBI" id="CHEBI:29035"/>
        <label>3</label>
    </ligand>
</feature>
<keyword evidence="5 16" id="KW-0436">Ligase</keyword>
<evidence type="ECO:0000256" key="13">
    <source>
        <dbReference type="ARBA" id="ARBA00023211"/>
    </source>
</evidence>
<feature type="binding site" evidence="16">
    <location>
        <position position="778"/>
    </location>
    <ligand>
        <name>ATP</name>
        <dbReference type="ChEBI" id="CHEBI:30616"/>
        <label>2</label>
    </ligand>
</feature>
<feature type="binding site" evidence="16">
    <location>
        <position position="129"/>
    </location>
    <ligand>
        <name>ATP</name>
        <dbReference type="ChEBI" id="CHEBI:30616"/>
        <label>1</label>
    </ligand>
</feature>
<keyword evidence="7" id="KW-0479">Metal-binding</keyword>
<dbReference type="PANTHER" id="PTHR11405">
    <property type="entry name" value="CARBAMOYLTRANSFERASE FAMILY MEMBER"/>
    <property type="match status" value="1"/>
</dbReference>
<feature type="binding site" evidence="16">
    <location>
        <position position="298"/>
    </location>
    <ligand>
        <name>ATP</name>
        <dbReference type="ChEBI" id="CHEBI:30616"/>
        <label>1</label>
    </ligand>
</feature>
<dbReference type="NCBIfam" id="NF009455">
    <property type="entry name" value="PRK12815.1"/>
    <property type="match status" value="1"/>
</dbReference>
<proteinExistence type="inferred from homology"/>
<feature type="binding site" evidence="16">
    <location>
        <position position="215"/>
    </location>
    <ligand>
        <name>ATP</name>
        <dbReference type="ChEBI" id="CHEBI:30616"/>
        <label>1</label>
    </ligand>
</feature>
<dbReference type="InterPro" id="IPR006275">
    <property type="entry name" value="CPSase_lsu"/>
</dbReference>
<feature type="region of interest" description="Carboxyphosphate synthetic domain" evidence="16">
    <location>
        <begin position="1"/>
        <end position="401"/>
    </location>
</feature>
<dbReference type="PROSITE" id="PS00867">
    <property type="entry name" value="CPSASE_2"/>
    <property type="match status" value="2"/>
</dbReference>
<dbReference type="InterPro" id="IPR058047">
    <property type="entry name" value="CPSase_preATP-grasp"/>
</dbReference>
<keyword evidence="8 16" id="KW-0677">Repeat</keyword>
<feature type="binding site" evidence="16">
    <location>
        <position position="834"/>
    </location>
    <ligand>
        <name>Mn(2+)</name>
        <dbReference type="ChEBI" id="CHEBI:29035"/>
        <label>4</label>
    </ligand>
</feature>
<dbReference type="EC" id="6.3.4.16" evidence="16"/>
<keyword evidence="11" id="KW-0460">Magnesium</keyword>
<comment type="subunit">
    <text evidence="16">Composed of two chains; the small (or glutamine) chain promotes the hydrolysis of glutamine to ammonia, which is used by the large (or ammonia) chain to synthesize carbamoyl phosphate. Tetramer of heterodimers (alpha,beta)4.</text>
</comment>
<dbReference type="Pfam" id="PF25596">
    <property type="entry name" value="CPSase_L_D1"/>
    <property type="match status" value="2"/>
</dbReference>
<evidence type="ECO:0000259" key="17">
    <source>
        <dbReference type="PROSITE" id="PS50975"/>
    </source>
</evidence>
<evidence type="ECO:0000256" key="10">
    <source>
        <dbReference type="ARBA" id="ARBA00022840"/>
    </source>
</evidence>
<dbReference type="FunFam" id="3.30.470.20:FF:000026">
    <property type="entry name" value="Carbamoyl-phosphate synthase large chain"/>
    <property type="match status" value="1"/>
</dbReference>
<evidence type="ECO:0000256" key="2">
    <source>
        <dbReference type="ARBA" id="ARBA00005077"/>
    </source>
</evidence>
<dbReference type="PROSITE" id="PS51855">
    <property type="entry name" value="MGS"/>
    <property type="match status" value="1"/>
</dbReference>
<evidence type="ECO:0000256" key="9">
    <source>
        <dbReference type="ARBA" id="ARBA00022741"/>
    </source>
</evidence>
<evidence type="ECO:0000259" key="18">
    <source>
        <dbReference type="PROSITE" id="PS51855"/>
    </source>
</evidence>
<dbReference type="Pfam" id="PF02787">
    <property type="entry name" value="CPSase_L_D3"/>
    <property type="match status" value="1"/>
</dbReference>
<dbReference type="GO" id="GO:0006526">
    <property type="term" value="P:L-arginine biosynthetic process"/>
    <property type="evidence" value="ECO:0007669"/>
    <property type="project" value="UniProtKB-UniRule"/>
</dbReference>
<evidence type="ECO:0000256" key="14">
    <source>
        <dbReference type="ARBA" id="ARBA00047359"/>
    </source>
</evidence>
<feature type="binding site" evidence="16">
    <location>
        <position position="298"/>
    </location>
    <ligand>
        <name>Mn(2+)</name>
        <dbReference type="ChEBI" id="CHEBI:29035"/>
        <label>1</label>
    </ligand>
</feature>
<dbReference type="HAMAP" id="MF_01210_A">
    <property type="entry name" value="CPSase_L_chain_A"/>
    <property type="match status" value="1"/>
</dbReference>
<feature type="binding site" evidence="16">
    <location>
        <position position="746"/>
    </location>
    <ligand>
        <name>ATP</name>
        <dbReference type="ChEBI" id="CHEBI:30616"/>
        <label>2</label>
    </ligand>
</feature>
<feature type="binding site" evidence="16">
    <location>
        <position position="298"/>
    </location>
    <ligand>
        <name>Mg(2+)</name>
        <dbReference type="ChEBI" id="CHEBI:18420"/>
        <label>2</label>
    </ligand>
</feature>
<feature type="binding site" evidence="16">
    <location>
        <position position="284"/>
    </location>
    <ligand>
        <name>ATP</name>
        <dbReference type="ChEBI" id="CHEBI:30616"/>
        <label>1</label>
    </ligand>
</feature>
<keyword evidence="9 16" id="KW-0547">Nucleotide-binding</keyword>
<feature type="domain" description="MGS-like" evidence="18">
    <location>
        <begin position="930"/>
        <end position="1078"/>
    </location>
</feature>
<dbReference type="GO" id="GO:0004087">
    <property type="term" value="F:carbamoyl-phosphate synthase (ammonia) activity"/>
    <property type="evidence" value="ECO:0007669"/>
    <property type="project" value="UniProtKB-EC"/>
</dbReference>
<comment type="pathway">
    <text evidence="16">Pyrimidine metabolism; UMP biosynthesis via de novo pathway; (S)-dihydroorotate from bicarbonate: step 1/3.</text>
</comment>
<dbReference type="GO" id="GO:0006541">
    <property type="term" value="P:glutamine metabolic process"/>
    <property type="evidence" value="ECO:0007669"/>
    <property type="project" value="TreeGrafter"/>
</dbReference>
<accession>A0A1M5EVM2</accession>
<dbReference type="SMART" id="SM01096">
    <property type="entry name" value="CPSase_L_D3"/>
    <property type="match status" value="1"/>
</dbReference>
<dbReference type="Gene3D" id="3.40.50.20">
    <property type="match status" value="2"/>
</dbReference>
<feature type="binding site" evidence="16">
    <location>
        <position position="300"/>
    </location>
    <ligand>
        <name>Mn(2+)</name>
        <dbReference type="ChEBI" id="CHEBI:29035"/>
        <label>2</label>
    </ligand>
</feature>
<dbReference type="NCBIfam" id="NF003671">
    <property type="entry name" value="PRK05294.1"/>
    <property type="match status" value="1"/>
</dbReference>
<evidence type="ECO:0000256" key="1">
    <source>
        <dbReference type="ARBA" id="ARBA00001936"/>
    </source>
</evidence>
<dbReference type="InterPro" id="IPR005479">
    <property type="entry name" value="CPAse_ATP-bd"/>
</dbReference>